<dbReference type="EMBL" id="NHYD01003042">
    <property type="protein sequence ID" value="PPQ83168.1"/>
    <property type="molecule type" value="Genomic_DNA"/>
</dbReference>
<sequence length="204" mass="22400">MTDNQATDTIRLLKAGRVIPDVIPTSSNFSPDVFFSIIWPSNGTEVTEPGSTVPKGLTNDEPQIKLLPTFVSNDEALYTIVMTDPDAPSRVDPKFGEWRHWILSGLTSPRAELASSSQGQILKKSKSTITPYYPPEPPAGSGPHRYVFLLFREPAGGIAIPDDAVERKAESGNRSKWNAMAFAHQYDLKLVGANFFLTEVKTHG</sequence>
<dbReference type="Pfam" id="PF01161">
    <property type="entry name" value="PBP"/>
    <property type="match status" value="1"/>
</dbReference>
<organism evidence="1 2">
    <name type="scientific">Psilocybe cyanescens</name>
    <dbReference type="NCBI Taxonomy" id="93625"/>
    <lineage>
        <taxon>Eukaryota</taxon>
        <taxon>Fungi</taxon>
        <taxon>Dikarya</taxon>
        <taxon>Basidiomycota</taxon>
        <taxon>Agaricomycotina</taxon>
        <taxon>Agaricomycetes</taxon>
        <taxon>Agaricomycetidae</taxon>
        <taxon>Agaricales</taxon>
        <taxon>Agaricineae</taxon>
        <taxon>Strophariaceae</taxon>
        <taxon>Psilocybe</taxon>
    </lineage>
</organism>
<dbReference type="AlphaFoldDB" id="A0A409WXC5"/>
<protein>
    <recommendedName>
        <fullName evidence="3">Phosphatidylethanolamine-binding protein</fullName>
    </recommendedName>
</protein>
<dbReference type="GO" id="GO:0030414">
    <property type="term" value="F:peptidase inhibitor activity"/>
    <property type="evidence" value="ECO:0007669"/>
    <property type="project" value="TreeGrafter"/>
</dbReference>
<name>A0A409WXC5_PSICY</name>
<gene>
    <name evidence="1" type="ORF">CVT25_005415</name>
</gene>
<evidence type="ECO:0008006" key="3">
    <source>
        <dbReference type="Google" id="ProtNLM"/>
    </source>
</evidence>
<dbReference type="PANTHER" id="PTHR11362">
    <property type="entry name" value="PHOSPHATIDYLETHANOLAMINE-BINDING PROTEIN"/>
    <property type="match status" value="1"/>
</dbReference>
<accession>A0A409WXC5</accession>
<dbReference type="GO" id="GO:0046578">
    <property type="term" value="P:regulation of Ras protein signal transduction"/>
    <property type="evidence" value="ECO:0007669"/>
    <property type="project" value="TreeGrafter"/>
</dbReference>
<dbReference type="Gene3D" id="3.90.280.10">
    <property type="entry name" value="PEBP-like"/>
    <property type="match status" value="1"/>
</dbReference>
<proteinExistence type="predicted"/>
<comment type="caution">
    <text evidence="1">The sequence shown here is derived from an EMBL/GenBank/DDBJ whole genome shotgun (WGS) entry which is preliminary data.</text>
</comment>
<dbReference type="SUPFAM" id="SSF49777">
    <property type="entry name" value="PEBP-like"/>
    <property type="match status" value="1"/>
</dbReference>
<dbReference type="InterPro" id="IPR036610">
    <property type="entry name" value="PEBP-like_sf"/>
</dbReference>
<dbReference type="GO" id="GO:0005543">
    <property type="term" value="F:phospholipid binding"/>
    <property type="evidence" value="ECO:0007669"/>
    <property type="project" value="TreeGrafter"/>
</dbReference>
<keyword evidence="2" id="KW-1185">Reference proteome</keyword>
<dbReference type="GO" id="GO:0030162">
    <property type="term" value="P:regulation of proteolysis"/>
    <property type="evidence" value="ECO:0007669"/>
    <property type="project" value="TreeGrafter"/>
</dbReference>
<reference evidence="1 2" key="1">
    <citation type="journal article" date="2018" name="Evol. Lett.">
        <title>Horizontal gene cluster transfer increased hallucinogenic mushroom diversity.</title>
        <authorList>
            <person name="Reynolds H.T."/>
            <person name="Vijayakumar V."/>
            <person name="Gluck-Thaler E."/>
            <person name="Korotkin H.B."/>
            <person name="Matheny P.B."/>
            <person name="Slot J.C."/>
        </authorList>
    </citation>
    <scope>NUCLEOTIDE SEQUENCE [LARGE SCALE GENOMIC DNA]</scope>
    <source>
        <strain evidence="1 2">2631</strain>
    </source>
</reference>
<evidence type="ECO:0000313" key="1">
    <source>
        <dbReference type="EMBL" id="PPQ83168.1"/>
    </source>
</evidence>
<dbReference type="InterPro" id="IPR035810">
    <property type="entry name" value="PEBP_euk"/>
</dbReference>
<dbReference type="InterPro" id="IPR008914">
    <property type="entry name" value="PEBP"/>
</dbReference>
<dbReference type="PANTHER" id="PTHR11362:SF148">
    <property type="entry name" value="CARBOXYPEPTIDASE Y INHIBITOR"/>
    <property type="match status" value="1"/>
</dbReference>
<dbReference type="OrthoDB" id="2506647at2759"/>
<dbReference type="InParanoid" id="A0A409WXC5"/>
<evidence type="ECO:0000313" key="2">
    <source>
        <dbReference type="Proteomes" id="UP000283269"/>
    </source>
</evidence>
<dbReference type="STRING" id="93625.A0A409WXC5"/>
<dbReference type="CDD" id="cd00866">
    <property type="entry name" value="PEBP_euk"/>
    <property type="match status" value="1"/>
</dbReference>
<dbReference type="Proteomes" id="UP000283269">
    <property type="component" value="Unassembled WGS sequence"/>
</dbReference>